<dbReference type="AlphaFoldDB" id="A0A834YJC8"/>
<dbReference type="OMA" id="EKRATTH"/>
<dbReference type="PANTHER" id="PTHR48007:SF55">
    <property type="entry name" value="PROTEIN KINASE DOMAIN-CONTAINING PROTEIN"/>
    <property type="match status" value="1"/>
</dbReference>
<dbReference type="OrthoDB" id="1890790at2759"/>
<dbReference type="SUPFAM" id="SSF56112">
    <property type="entry name" value="Protein kinase-like (PK-like)"/>
    <property type="match status" value="1"/>
</dbReference>
<dbReference type="GO" id="GO:0005524">
    <property type="term" value="F:ATP binding"/>
    <property type="evidence" value="ECO:0007669"/>
    <property type="project" value="InterPro"/>
</dbReference>
<gene>
    <name evidence="3" type="ORF">HHK36_027555</name>
</gene>
<protein>
    <recommendedName>
        <fullName evidence="2">Protein kinase domain-containing protein</fullName>
    </recommendedName>
</protein>
<proteinExistence type="predicted"/>
<sequence length="383" mass="42992">MLSRAFNARKTRRSPKDGEGCSRSLSFHEDDDWIAGLMDDLPLSFCDRRRGGESLPTLREVLLSSVQVMGENGLGISEKVVLLDGAVYAAKRFRKVTVRSAEFGRRVERLAHVSRRSEYLVPITAYLYAKRIKLVLSDYYPMGSLADLLVGGRELDHTPLDCDQRLTIILHVARAISFIHNQSPPQEKHLQMNVHGNIKASNILIKTDFSACVSDYGVVQLAEPEVFGIWQRKPPPETVNSGEILTQKCDIYNFGVIVLDILGGPKEPFRISSILEEKEKIKEGVIEFFEFSVKGRERKKALKVLDIALACTNRTKQGAYELDLYLSNKHEELLAKTLDPGSYKKKISMVIVDGFAVEITDDQANLLRSAKGVRVVEKNQEIG</sequence>
<organism evidence="3 4">
    <name type="scientific">Tetracentron sinense</name>
    <name type="common">Spur-leaf</name>
    <dbReference type="NCBI Taxonomy" id="13715"/>
    <lineage>
        <taxon>Eukaryota</taxon>
        <taxon>Viridiplantae</taxon>
        <taxon>Streptophyta</taxon>
        <taxon>Embryophyta</taxon>
        <taxon>Tracheophyta</taxon>
        <taxon>Spermatophyta</taxon>
        <taxon>Magnoliopsida</taxon>
        <taxon>Trochodendrales</taxon>
        <taxon>Trochodendraceae</taxon>
        <taxon>Tetracentron</taxon>
    </lineage>
</organism>
<reference evidence="3 4" key="1">
    <citation type="submission" date="2020-04" db="EMBL/GenBank/DDBJ databases">
        <title>Plant Genome Project.</title>
        <authorList>
            <person name="Zhang R.-G."/>
        </authorList>
    </citation>
    <scope>NUCLEOTIDE SEQUENCE [LARGE SCALE GENOMIC DNA]</scope>
    <source>
        <strain evidence="3">YNK0</strain>
        <tissue evidence="3">Leaf</tissue>
    </source>
</reference>
<comment type="caution">
    <text evidence="3">The sequence shown here is derived from an EMBL/GenBank/DDBJ whole genome shotgun (WGS) entry which is preliminary data.</text>
</comment>
<dbReference type="GO" id="GO:0004672">
    <property type="term" value="F:protein kinase activity"/>
    <property type="evidence" value="ECO:0007669"/>
    <property type="project" value="InterPro"/>
</dbReference>
<dbReference type="PROSITE" id="PS50011">
    <property type="entry name" value="PROTEIN_KINASE_DOM"/>
    <property type="match status" value="1"/>
</dbReference>
<dbReference type="PANTHER" id="PTHR48007">
    <property type="entry name" value="LEUCINE-RICH REPEAT RECEPTOR-LIKE PROTEIN KINASE PXC1"/>
    <property type="match status" value="1"/>
</dbReference>
<dbReference type="Proteomes" id="UP000655225">
    <property type="component" value="Unassembled WGS sequence"/>
</dbReference>
<dbReference type="InterPro" id="IPR046959">
    <property type="entry name" value="PRK1-6/SRF4-like"/>
</dbReference>
<feature type="region of interest" description="Disordered" evidence="1">
    <location>
        <begin position="1"/>
        <end position="23"/>
    </location>
</feature>
<evidence type="ECO:0000256" key="1">
    <source>
        <dbReference type="SAM" id="MobiDB-lite"/>
    </source>
</evidence>
<name>A0A834YJC8_TETSI</name>
<evidence type="ECO:0000259" key="2">
    <source>
        <dbReference type="PROSITE" id="PS50011"/>
    </source>
</evidence>
<dbReference type="InterPro" id="IPR011009">
    <property type="entry name" value="Kinase-like_dom_sf"/>
</dbReference>
<dbReference type="Pfam" id="PF00069">
    <property type="entry name" value="Pkinase"/>
    <property type="match status" value="1"/>
</dbReference>
<evidence type="ECO:0000313" key="4">
    <source>
        <dbReference type="Proteomes" id="UP000655225"/>
    </source>
</evidence>
<dbReference type="Gene3D" id="1.10.510.10">
    <property type="entry name" value="Transferase(Phosphotransferase) domain 1"/>
    <property type="match status" value="1"/>
</dbReference>
<dbReference type="EMBL" id="JABCRI010000021">
    <property type="protein sequence ID" value="KAF8380085.1"/>
    <property type="molecule type" value="Genomic_DNA"/>
</dbReference>
<feature type="domain" description="Protein kinase" evidence="2">
    <location>
        <begin position="63"/>
        <end position="333"/>
    </location>
</feature>
<dbReference type="InterPro" id="IPR000719">
    <property type="entry name" value="Prot_kinase_dom"/>
</dbReference>
<keyword evidence="4" id="KW-1185">Reference proteome</keyword>
<evidence type="ECO:0000313" key="3">
    <source>
        <dbReference type="EMBL" id="KAF8380085.1"/>
    </source>
</evidence>
<accession>A0A834YJC8</accession>